<evidence type="ECO:0000313" key="3">
    <source>
        <dbReference type="Proteomes" id="UP000184139"/>
    </source>
</evidence>
<keyword evidence="1" id="KW-0472">Membrane</keyword>
<protein>
    <submittedName>
        <fullName evidence="2">Uncharacterized protein</fullName>
    </submittedName>
</protein>
<organism evidence="2 3">
    <name type="scientific">Desulfofustis glycolicus DSM 9705</name>
    <dbReference type="NCBI Taxonomy" id="1121409"/>
    <lineage>
        <taxon>Bacteria</taxon>
        <taxon>Pseudomonadati</taxon>
        <taxon>Thermodesulfobacteriota</taxon>
        <taxon>Desulfobulbia</taxon>
        <taxon>Desulfobulbales</taxon>
        <taxon>Desulfocapsaceae</taxon>
        <taxon>Desulfofustis</taxon>
    </lineage>
</organism>
<keyword evidence="1" id="KW-1133">Transmembrane helix</keyword>
<name>A0A1M5W0Y4_9BACT</name>
<keyword evidence="3" id="KW-1185">Reference proteome</keyword>
<accession>A0A1M5W0Y4</accession>
<dbReference type="RefSeq" id="WP_073375708.1">
    <property type="nucleotide sequence ID" value="NZ_FQXS01000010.1"/>
</dbReference>
<dbReference type="AlphaFoldDB" id="A0A1M5W0Y4"/>
<dbReference type="OrthoDB" id="9256048at2"/>
<reference evidence="2 3" key="1">
    <citation type="submission" date="2016-11" db="EMBL/GenBank/DDBJ databases">
        <authorList>
            <person name="Jaros S."/>
            <person name="Januszkiewicz K."/>
            <person name="Wedrychowicz H."/>
        </authorList>
    </citation>
    <scope>NUCLEOTIDE SEQUENCE [LARGE SCALE GENOMIC DNA]</scope>
    <source>
        <strain evidence="2 3">DSM 9705</strain>
    </source>
</reference>
<evidence type="ECO:0000313" key="2">
    <source>
        <dbReference type="EMBL" id="SHH81137.1"/>
    </source>
</evidence>
<dbReference type="Proteomes" id="UP000184139">
    <property type="component" value="Unassembled WGS sequence"/>
</dbReference>
<keyword evidence="1" id="KW-0812">Transmembrane</keyword>
<evidence type="ECO:0000256" key="1">
    <source>
        <dbReference type="SAM" id="Phobius"/>
    </source>
</evidence>
<sequence length="336" mass="38879">MEKTSKWNNFQSTFEEFMIKCKIKQFFQIFGLVIAPFIFIRTLGFFINIGEQTYDLVLTVTVSIVLLLLLAYVIAREYLSSRKEKYANITEFHHNCLHNTRDLFTFLSEVDTKDLSEKELNRIFTVTTHGLIKVLDSLSSIFTLLTGTSCRACIKVIYEHDGKLFVRTLARDNSSYLYNALIDKKRYNNHEDQLMENIDFQMLYNKGYPGQSSFFCNNLAAREDYQSSSFGVYGKIPEKRSWYSKLTCKDWTLPYRSAIVWPIQQVESPYFHFNAAGCIGFLAVDSNSRGVFNRKWDVWIGAGIGDALFHVINLLYVISGLQLENQEKTNGKQIES</sequence>
<feature type="transmembrane region" description="Helical" evidence="1">
    <location>
        <begin position="56"/>
        <end position="75"/>
    </location>
</feature>
<dbReference type="EMBL" id="FQXS01000010">
    <property type="protein sequence ID" value="SHH81137.1"/>
    <property type="molecule type" value="Genomic_DNA"/>
</dbReference>
<feature type="transmembrane region" description="Helical" evidence="1">
    <location>
        <begin position="298"/>
        <end position="318"/>
    </location>
</feature>
<proteinExistence type="predicted"/>
<gene>
    <name evidence="2" type="ORF">SAMN02745124_02014</name>
</gene>
<feature type="transmembrane region" description="Helical" evidence="1">
    <location>
        <begin position="26"/>
        <end position="50"/>
    </location>
</feature>